<dbReference type="Pfam" id="PF00069">
    <property type="entry name" value="Pkinase"/>
    <property type="match status" value="1"/>
</dbReference>
<dbReference type="PROSITE" id="PS00108">
    <property type="entry name" value="PROTEIN_KINASE_ST"/>
    <property type="match status" value="1"/>
</dbReference>
<reference evidence="16" key="1">
    <citation type="submission" date="2021-01" db="EMBL/GenBank/DDBJ databases">
        <authorList>
            <person name="Lovell J.T."/>
            <person name="Bentley N."/>
            <person name="Bhattarai G."/>
            <person name="Jenkins J.W."/>
            <person name="Sreedasyam A."/>
            <person name="Alarcon Y."/>
            <person name="Bock C."/>
            <person name="Boston L."/>
            <person name="Carlson J."/>
            <person name="Cervantes K."/>
            <person name="Clermont K."/>
            <person name="Krom N."/>
            <person name="Kubenka K."/>
            <person name="Mamidi S."/>
            <person name="Mattison C."/>
            <person name="Monteros M."/>
            <person name="Pisani C."/>
            <person name="Plott C."/>
            <person name="Rajasekar S."/>
            <person name="Rhein H.S."/>
            <person name="Rohla C."/>
            <person name="Song M."/>
            <person name="Hilaire R.S."/>
            <person name="Shu S."/>
            <person name="Wells L."/>
            <person name="Wang X."/>
            <person name="Webber J."/>
            <person name="Heerema R.J."/>
            <person name="Klein P."/>
            <person name="Conner P."/>
            <person name="Grauke L."/>
            <person name="Grimwood J."/>
            <person name="Schmutz J."/>
            <person name="Randall J.J."/>
        </authorList>
    </citation>
    <scope>NUCLEOTIDE SEQUENCE</scope>
    <source>
        <tissue evidence="16">Leaf</tissue>
    </source>
</reference>
<dbReference type="FunFam" id="3.30.200.20:FF:000162">
    <property type="entry name" value="Adenine nucleotide alpha hydrolase-like domain kinase"/>
    <property type="match status" value="1"/>
</dbReference>
<evidence type="ECO:0000256" key="3">
    <source>
        <dbReference type="ARBA" id="ARBA00022679"/>
    </source>
</evidence>
<keyword evidence="2" id="KW-0723">Serine/threonine-protein kinase</keyword>
<keyword evidence="10 13" id="KW-0472">Membrane</keyword>
<dbReference type="Proteomes" id="UP000811246">
    <property type="component" value="Chromosome 9"/>
</dbReference>
<organism evidence="16 17">
    <name type="scientific">Carya illinoinensis</name>
    <name type="common">Pecan</name>
    <dbReference type="NCBI Taxonomy" id="32201"/>
    <lineage>
        <taxon>Eukaryota</taxon>
        <taxon>Viridiplantae</taxon>
        <taxon>Streptophyta</taxon>
        <taxon>Embryophyta</taxon>
        <taxon>Tracheophyta</taxon>
        <taxon>Spermatophyta</taxon>
        <taxon>Magnoliopsida</taxon>
        <taxon>eudicotyledons</taxon>
        <taxon>Gunneridae</taxon>
        <taxon>Pentapetalae</taxon>
        <taxon>rosids</taxon>
        <taxon>fabids</taxon>
        <taxon>Fagales</taxon>
        <taxon>Juglandaceae</taxon>
        <taxon>Carya</taxon>
    </lineage>
</organism>
<comment type="subcellular location">
    <subcellularLocation>
        <location evidence="1">Membrane</location>
        <topology evidence="1">Single-pass membrane protein</topology>
    </subcellularLocation>
</comment>
<dbReference type="InterPro" id="IPR017441">
    <property type="entry name" value="Protein_kinase_ATP_BS"/>
</dbReference>
<dbReference type="OrthoDB" id="1918322at2759"/>
<keyword evidence="8 12" id="KW-0067">ATP-binding</keyword>
<evidence type="ECO:0000259" key="15">
    <source>
        <dbReference type="PROSITE" id="PS50011"/>
    </source>
</evidence>
<dbReference type="PANTHER" id="PTHR46008:SF25">
    <property type="entry name" value="PROTEIN KINASE DOMAIN-CONTAINING PROTEIN"/>
    <property type="match status" value="1"/>
</dbReference>
<comment type="caution">
    <text evidence="16">The sequence shown here is derived from an EMBL/GenBank/DDBJ whole genome shotgun (WGS) entry which is preliminary data.</text>
</comment>
<dbReference type="AlphaFoldDB" id="A0A922E7C4"/>
<dbReference type="EMBL" id="CM031833">
    <property type="protein sequence ID" value="KAG6697452.1"/>
    <property type="molecule type" value="Genomic_DNA"/>
</dbReference>
<feature type="chain" id="PRO_5037068023" description="Protein kinase domain-containing protein" evidence="14">
    <location>
        <begin position="24"/>
        <end position="639"/>
    </location>
</feature>
<evidence type="ECO:0000313" key="16">
    <source>
        <dbReference type="EMBL" id="KAG6697452.1"/>
    </source>
</evidence>
<evidence type="ECO:0000256" key="9">
    <source>
        <dbReference type="ARBA" id="ARBA00022989"/>
    </source>
</evidence>
<accession>A0A922E7C4</accession>
<evidence type="ECO:0000256" key="7">
    <source>
        <dbReference type="ARBA" id="ARBA00022777"/>
    </source>
</evidence>
<evidence type="ECO:0000256" key="8">
    <source>
        <dbReference type="ARBA" id="ARBA00022840"/>
    </source>
</evidence>
<keyword evidence="4 13" id="KW-0812">Transmembrane</keyword>
<evidence type="ECO:0000256" key="1">
    <source>
        <dbReference type="ARBA" id="ARBA00004167"/>
    </source>
</evidence>
<dbReference type="GO" id="GO:0004674">
    <property type="term" value="F:protein serine/threonine kinase activity"/>
    <property type="evidence" value="ECO:0007669"/>
    <property type="project" value="UniProtKB-KW"/>
</dbReference>
<dbReference type="CDD" id="cd14066">
    <property type="entry name" value="STKc_IRAK"/>
    <property type="match status" value="1"/>
</dbReference>
<evidence type="ECO:0000256" key="13">
    <source>
        <dbReference type="SAM" id="Phobius"/>
    </source>
</evidence>
<keyword evidence="11" id="KW-0325">Glycoprotein</keyword>
<proteinExistence type="predicted"/>
<protein>
    <recommendedName>
        <fullName evidence="15">Protein kinase domain-containing protein</fullName>
    </recommendedName>
</protein>
<dbReference type="FunFam" id="1.10.510.10:FF:000161">
    <property type="entry name" value="Wall-associated receptor kinase-like 20"/>
    <property type="match status" value="1"/>
</dbReference>
<dbReference type="Gene3D" id="3.30.200.20">
    <property type="entry name" value="Phosphorylase Kinase, domain 1"/>
    <property type="match status" value="1"/>
</dbReference>
<keyword evidence="3" id="KW-0808">Transferase</keyword>
<evidence type="ECO:0000256" key="10">
    <source>
        <dbReference type="ARBA" id="ARBA00023136"/>
    </source>
</evidence>
<dbReference type="GO" id="GO:0005524">
    <property type="term" value="F:ATP binding"/>
    <property type="evidence" value="ECO:0007669"/>
    <property type="project" value="UniProtKB-UniRule"/>
</dbReference>
<dbReference type="InterPro" id="IPR000719">
    <property type="entry name" value="Prot_kinase_dom"/>
</dbReference>
<dbReference type="SUPFAM" id="SSF56112">
    <property type="entry name" value="Protein kinase-like (PK-like)"/>
    <property type="match status" value="1"/>
</dbReference>
<evidence type="ECO:0000256" key="4">
    <source>
        <dbReference type="ARBA" id="ARBA00022692"/>
    </source>
</evidence>
<dbReference type="InterPro" id="IPR011009">
    <property type="entry name" value="Kinase-like_dom_sf"/>
</dbReference>
<evidence type="ECO:0000313" key="17">
    <source>
        <dbReference type="Proteomes" id="UP000811246"/>
    </source>
</evidence>
<feature type="transmembrane region" description="Helical" evidence="13">
    <location>
        <begin position="277"/>
        <end position="299"/>
    </location>
</feature>
<dbReference type="InterPro" id="IPR008271">
    <property type="entry name" value="Ser/Thr_kinase_AS"/>
</dbReference>
<feature type="binding site" evidence="12">
    <location>
        <position position="377"/>
    </location>
    <ligand>
        <name>ATP</name>
        <dbReference type="ChEBI" id="CHEBI:30616"/>
    </ligand>
</feature>
<evidence type="ECO:0000256" key="14">
    <source>
        <dbReference type="SAM" id="SignalP"/>
    </source>
</evidence>
<dbReference type="PROSITE" id="PS00107">
    <property type="entry name" value="PROTEIN_KINASE_ATP"/>
    <property type="match status" value="1"/>
</dbReference>
<evidence type="ECO:0000256" key="2">
    <source>
        <dbReference type="ARBA" id="ARBA00022527"/>
    </source>
</evidence>
<keyword evidence="7" id="KW-0418">Kinase</keyword>
<evidence type="ECO:0000256" key="5">
    <source>
        <dbReference type="ARBA" id="ARBA00022729"/>
    </source>
</evidence>
<keyword evidence="6 12" id="KW-0547">Nucleotide-binding</keyword>
<feature type="signal peptide" evidence="14">
    <location>
        <begin position="1"/>
        <end position="23"/>
    </location>
</feature>
<dbReference type="PROSITE" id="PS50011">
    <property type="entry name" value="PROTEIN_KINASE_DOM"/>
    <property type="match status" value="1"/>
</dbReference>
<dbReference type="Gene3D" id="1.10.510.10">
    <property type="entry name" value="Transferase(Phosphotransferase) domain 1"/>
    <property type="match status" value="1"/>
</dbReference>
<evidence type="ECO:0000256" key="12">
    <source>
        <dbReference type="PROSITE-ProRule" id="PRU10141"/>
    </source>
</evidence>
<keyword evidence="9 13" id="KW-1133">Transmembrane helix</keyword>
<keyword evidence="5 14" id="KW-0732">Signal</keyword>
<dbReference type="GO" id="GO:0005886">
    <property type="term" value="C:plasma membrane"/>
    <property type="evidence" value="ECO:0007669"/>
    <property type="project" value="UniProtKB-ARBA"/>
</dbReference>
<dbReference type="PANTHER" id="PTHR46008">
    <property type="entry name" value="LEAF RUST 10 DISEASE-RESISTANCE LOCUS RECEPTOR-LIKE PROTEIN KINASE-LIKE 1.4"/>
    <property type="match status" value="1"/>
</dbReference>
<sequence>MNSLIMMLTLALILSFSVSIVVAKRCPDCGRTPVPYPLSTGPGCGDQSYKVQCNAGTLRLKALNDLSYVIASVNPLTQLLIIRPPGLAKNTCMAADFWSQGILLDDNLPFNITSSNTVFLMNCSSEMLQLSMNCSSTSVCHNFVRDNAAVAAACTRASSLCCWYKTGGSGSAYKMRVRKERCSAYESFVNLDMSLPVSKWPEPGVEIEWASPKEPLCKMPVDCRDLVNSVCLLDPASAGQRRCLCKAGFRWDPINGVCINVKCPHGTRCKRRKSRTALLGGASAAGAMLVGALVAAIVYKQRQRARREATQSIASARKVRKDNILNANNSWKSTRIFLAKEITKATNNFSRDKLLGSGGFGEVFKGTLDDGTHIAVKRAKLGSTKGSDQILNEVRILCQVNHRSLVRFLGCCVELDQPVLIYEYIPNGSLFDHLHGTRSAKRASLTWRRRLSIAHQTADGLAYLHNSAVPRIYHRDIKSSNILIDEKLDARVSDFGLSRLAVTETSHVSTSAQGTLGYLDPQYYLNFQLTDKSDVYSFGVVLLELLTSEKAIDFNREEEDVNLVVFMKKIIREDKLMDAVDPELKEGASKVELETMKALGSLAAACLAEDRTNRPSMKDAADEIEYIFRIVTSHEVSAT</sequence>
<feature type="domain" description="Protein kinase" evidence="15">
    <location>
        <begin position="349"/>
        <end position="627"/>
    </location>
</feature>
<evidence type="ECO:0000256" key="11">
    <source>
        <dbReference type="ARBA" id="ARBA00023180"/>
    </source>
</evidence>
<evidence type="ECO:0000256" key="6">
    <source>
        <dbReference type="ARBA" id="ARBA00022741"/>
    </source>
</evidence>
<dbReference type="SMART" id="SM00220">
    <property type="entry name" value="S_TKc"/>
    <property type="match status" value="1"/>
</dbReference>
<gene>
    <name evidence="16" type="ORF">I3842_09G199900</name>
</gene>
<name>A0A922E7C4_CARIL</name>